<reference evidence="1 2" key="1">
    <citation type="journal article" date="2013" name="Nature">
        <title>Anaerobic oxidation of methane coupled to nitrate reduction in a novel archaeal lineage.</title>
        <authorList>
            <person name="Haroon M.F."/>
            <person name="Hu S."/>
            <person name="Shi Y."/>
            <person name="Imelfort M."/>
            <person name="Keller J."/>
            <person name="Hugenholtz P."/>
            <person name="Yuan Z."/>
            <person name="Tyson G.W."/>
        </authorList>
    </citation>
    <scope>NUCLEOTIDE SEQUENCE [LARGE SCALE GENOMIC DNA]</scope>
    <source>
        <strain evidence="1 2">ANME-2d</strain>
    </source>
</reference>
<dbReference type="AlphaFoldDB" id="A0A062UXI6"/>
<feature type="non-terminal residue" evidence="1">
    <location>
        <position position="1"/>
    </location>
</feature>
<sequence length="58" mass="6669">QCIRAGLADELHIDIIPVFLRAGFRPFEDIGNKSIKVERIKVVELPASRTHLRFRVVK</sequence>
<keyword evidence="2" id="KW-1185">Reference proteome</keyword>
<dbReference type="Proteomes" id="UP000027153">
    <property type="component" value="Unassembled WGS sequence"/>
</dbReference>
<evidence type="ECO:0000313" key="2">
    <source>
        <dbReference type="Proteomes" id="UP000027153"/>
    </source>
</evidence>
<evidence type="ECO:0008006" key="3">
    <source>
        <dbReference type="Google" id="ProtNLM"/>
    </source>
</evidence>
<dbReference type="EMBL" id="JMIY01000005">
    <property type="protein sequence ID" value="KCZ71701.1"/>
    <property type="molecule type" value="Genomic_DNA"/>
</dbReference>
<protein>
    <recommendedName>
        <fullName evidence="3">Dihydrofolate reductase</fullName>
    </recommendedName>
</protein>
<dbReference type="InterPro" id="IPR024072">
    <property type="entry name" value="DHFR-like_dom_sf"/>
</dbReference>
<comment type="caution">
    <text evidence="1">The sequence shown here is derived from an EMBL/GenBank/DDBJ whole genome shotgun (WGS) entry which is preliminary data.</text>
</comment>
<name>A0A062UXI6_9EURY</name>
<dbReference type="Gene3D" id="3.40.430.10">
    <property type="entry name" value="Dihydrofolate Reductase, subunit A"/>
    <property type="match status" value="1"/>
</dbReference>
<evidence type="ECO:0000313" key="1">
    <source>
        <dbReference type="EMBL" id="KCZ71701.1"/>
    </source>
</evidence>
<accession>A0A062UXI6</accession>
<proteinExistence type="predicted"/>
<dbReference type="SUPFAM" id="SSF53597">
    <property type="entry name" value="Dihydrofolate reductase-like"/>
    <property type="match status" value="1"/>
</dbReference>
<organism evidence="1 2">
    <name type="scientific">Candidatus Methanoperedens nitratireducens</name>
    <dbReference type="NCBI Taxonomy" id="1392998"/>
    <lineage>
        <taxon>Archaea</taxon>
        <taxon>Methanobacteriati</taxon>
        <taxon>Methanobacteriota</taxon>
        <taxon>Stenosarchaea group</taxon>
        <taxon>Methanomicrobia</taxon>
        <taxon>Methanosarcinales</taxon>
        <taxon>ANME-2 cluster</taxon>
        <taxon>Candidatus Methanoperedentaceae</taxon>
        <taxon>Candidatus Methanoperedens</taxon>
    </lineage>
</organism>
<gene>
    <name evidence="1" type="ORF">ANME2D_02110</name>
</gene>